<dbReference type="PROSITE" id="PS50262">
    <property type="entry name" value="G_PROTEIN_RECEP_F1_2"/>
    <property type="match status" value="1"/>
</dbReference>
<evidence type="ECO:0000256" key="7">
    <source>
        <dbReference type="ARBA" id="ARBA00023224"/>
    </source>
</evidence>
<protein>
    <recommendedName>
        <fullName evidence="9">G-protein coupled receptors family 1 profile domain-containing protein</fullName>
    </recommendedName>
</protein>
<evidence type="ECO:0000256" key="5">
    <source>
        <dbReference type="ARBA" id="ARBA00023136"/>
    </source>
</evidence>
<evidence type="ECO:0000256" key="4">
    <source>
        <dbReference type="ARBA" id="ARBA00023040"/>
    </source>
</evidence>
<evidence type="ECO:0000259" key="9">
    <source>
        <dbReference type="PROSITE" id="PS50262"/>
    </source>
</evidence>
<organism evidence="10 11">
    <name type="scientific">Ridgeia piscesae</name>
    <name type="common">Tubeworm</name>
    <dbReference type="NCBI Taxonomy" id="27915"/>
    <lineage>
        <taxon>Eukaryota</taxon>
        <taxon>Metazoa</taxon>
        <taxon>Spiralia</taxon>
        <taxon>Lophotrochozoa</taxon>
        <taxon>Annelida</taxon>
        <taxon>Polychaeta</taxon>
        <taxon>Sedentaria</taxon>
        <taxon>Canalipalpata</taxon>
        <taxon>Sabellida</taxon>
        <taxon>Siboglinidae</taxon>
        <taxon>Ridgeia</taxon>
    </lineage>
</organism>
<dbReference type="Proteomes" id="UP001209878">
    <property type="component" value="Unassembled WGS sequence"/>
</dbReference>
<accession>A0AAD9P864</accession>
<keyword evidence="2 8" id="KW-0812">Transmembrane</keyword>
<name>A0AAD9P864_RIDPI</name>
<sequence>MFLQCLLAAVGLHTLVAISHERLLLIVYPLWARSVCTTARARRLLAVVWVCAVACLLPIPLRYTVLQPSRARGVRPVLQCVVFAWSTADIVYLVVICVFYFVLPLLALSLAYARIFTALYRWVLYW</sequence>
<evidence type="ECO:0000256" key="3">
    <source>
        <dbReference type="ARBA" id="ARBA00022989"/>
    </source>
</evidence>
<keyword evidence="6" id="KW-0675">Receptor</keyword>
<feature type="transmembrane region" description="Helical" evidence="8">
    <location>
        <begin position="41"/>
        <end position="65"/>
    </location>
</feature>
<dbReference type="PRINTS" id="PR00237">
    <property type="entry name" value="GPCRRHODOPSN"/>
</dbReference>
<keyword evidence="5 8" id="KW-0472">Membrane</keyword>
<comment type="caution">
    <text evidence="10">The sequence shown here is derived from an EMBL/GenBank/DDBJ whole genome shotgun (WGS) entry which is preliminary data.</text>
</comment>
<keyword evidence="7" id="KW-0807">Transducer</keyword>
<dbReference type="InterPro" id="IPR017452">
    <property type="entry name" value="GPCR_Rhodpsn_7TM"/>
</dbReference>
<evidence type="ECO:0000256" key="1">
    <source>
        <dbReference type="ARBA" id="ARBA00004141"/>
    </source>
</evidence>
<proteinExistence type="predicted"/>
<dbReference type="PANTHER" id="PTHR24243">
    <property type="entry name" value="G-PROTEIN COUPLED RECEPTOR"/>
    <property type="match status" value="1"/>
</dbReference>
<evidence type="ECO:0000256" key="6">
    <source>
        <dbReference type="ARBA" id="ARBA00023170"/>
    </source>
</evidence>
<dbReference type="Pfam" id="PF00001">
    <property type="entry name" value="7tm_1"/>
    <property type="match status" value="1"/>
</dbReference>
<dbReference type="InterPro" id="IPR000276">
    <property type="entry name" value="GPCR_Rhodpsn"/>
</dbReference>
<dbReference type="AlphaFoldDB" id="A0AAD9P864"/>
<feature type="transmembrane region" description="Helical" evidence="8">
    <location>
        <begin position="77"/>
        <end position="101"/>
    </location>
</feature>
<keyword evidence="4" id="KW-0297">G-protein coupled receptor</keyword>
<keyword evidence="3 8" id="KW-1133">Transmembrane helix</keyword>
<reference evidence="10" key="1">
    <citation type="journal article" date="2023" name="Mol. Biol. Evol.">
        <title>Third-Generation Sequencing Reveals the Adaptive Role of the Epigenome in Three Deep-Sea Polychaetes.</title>
        <authorList>
            <person name="Perez M."/>
            <person name="Aroh O."/>
            <person name="Sun Y."/>
            <person name="Lan Y."/>
            <person name="Juniper S.K."/>
            <person name="Young C.R."/>
            <person name="Angers B."/>
            <person name="Qian P.Y."/>
        </authorList>
    </citation>
    <scope>NUCLEOTIDE SEQUENCE</scope>
    <source>
        <strain evidence="10">R07B-5</strain>
    </source>
</reference>
<feature type="domain" description="G-protein coupled receptors family 1 profile" evidence="9">
    <location>
        <begin position="1"/>
        <end position="126"/>
    </location>
</feature>
<evidence type="ECO:0000256" key="2">
    <source>
        <dbReference type="ARBA" id="ARBA00022692"/>
    </source>
</evidence>
<dbReference type="Gene3D" id="1.20.1070.10">
    <property type="entry name" value="Rhodopsin 7-helix transmembrane proteins"/>
    <property type="match status" value="1"/>
</dbReference>
<dbReference type="PANTHER" id="PTHR24243:SF224">
    <property type="entry name" value="G-PROTEIN COUPLED RECEPTOR 19-RELATED"/>
    <property type="match status" value="1"/>
</dbReference>
<keyword evidence="11" id="KW-1185">Reference proteome</keyword>
<dbReference type="EMBL" id="JAODUO010000098">
    <property type="protein sequence ID" value="KAK2189741.1"/>
    <property type="molecule type" value="Genomic_DNA"/>
</dbReference>
<gene>
    <name evidence="10" type="ORF">NP493_98g03018</name>
</gene>
<evidence type="ECO:0000313" key="10">
    <source>
        <dbReference type="EMBL" id="KAK2189741.1"/>
    </source>
</evidence>
<evidence type="ECO:0000256" key="8">
    <source>
        <dbReference type="SAM" id="Phobius"/>
    </source>
</evidence>
<evidence type="ECO:0000313" key="11">
    <source>
        <dbReference type="Proteomes" id="UP001209878"/>
    </source>
</evidence>
<dbReference type="GO" id="GO:0005886">
    <property type="term" value="C:plasma membrane"/>
    <property type="evidence" value="ECO:0007669"/>
    <property type="project" value="TreeGrafter"/>
</dbReference>
<dbReference type="SUPFAM" id="SSF81321">
    <property type="entry name" value="Family A G protein-coupled receptor-like"/>
    <property type="match status" value="1"/>
</dbReference>
<dbReference type="GO" id="GO:0004930">
    <property type="term" value="F:G protein-coupled receptor activity"/>
    <property type="evidence" value="ECO:0007669"/>
    <property type="project" value="UniProtKB-KW"/>
</dbReference>
<comment type="subcellular location">
    <subcellularLocation>
        <location evidence="1">Membrane</location>
        <topology evidence="1">Multi-pass membrane protein</topology>
    </subcellularLocation>
</comment>